<dbReference type="EMBL" id="CP033578">
    <property type="protein sequence ID" value="AYV23422.1"/>
    <property type="molecule type" value="Genomic_DNA"/>
</dbReference>
<name>A0A3G4VIJ0_9VIBR</name>
<dbReference type="AlphaFoldDB" id="A0A3G4VIJ0"/>
<dbReference type="Proteomes" id="UP000279760">
    <property type="component" value="Chromosome 2"/>
</dbReference>
<reference evidence="1 2" key="1">
    <citation type="submission" date="2018-11" db="EMBL/GenBank/DDBJ databases">
        <title>Complete Genome Sequence of Vbrio mediterranei 117-T6: a Potential Pathogen Bacteria Isolated from the Conchocelis of Pyropia.</title>
        <authorList>
            <person name="Liu Q."/>
        </authorList>
    </citation>
    <scope>NUCLEOTIDE SEQUENCE [LARGE SCALE GENOMIC DNA]</scope>
    <source>
        <strain evidence="1 2">117-T6</strain>
    </source>
</reference>
<protein>
    <submittedName>
        <fullName evidence="1">Uncharacterized protein</fullName>
    </submittedName>
</protein>
<evidence type="ECO:0000313" key="2">
    <source>
        <dbReference type="Proteomes" id="UP000279760"/>
    </source>
</evidence>
<gene>
    <name evidence="1" type="ORF">ECB94_19190</name>
</gene>
<dbReference type="RefSeq" id="WP_124941425.1">
    <property type="nucleotide sequence ID" value="NZ_CP033578.1"/>
</dbReference>
<organism evidence="1 2">
    <name type="scientific">Vibrio mediterranei</name>
    <dbReference type="NCBI Taxonomy" id="689"/>
    <lineage>
        <taxon>Bacteria</taxon>
        <taxon>Pseudomonadati</taxon>
        <taxon>Pseudomonadota</taxon>
        <taxon>Gammaproteobacteria</taxon>
        <taxon>Vibrionales</taxon>
        <taxon>Vibrionaceae</taxon>
        <taxon>Vibrio</taxon>
    </lineage>
</organism>
<proteinExistence type="predicted"/>
<evidence type="ECO:0000313" key="1">
    <source>
        <dbReference type="EMBL" id="AYV23422.1"/>
    </source>
</evidence>
<sequence>MDANMSLLPKICEYLNVNNQFSLLKGSDLSSQLCHAWFISQQSDHVEYHVACELLTINKHHPVLEFLDAFVPDAEAELSHNYDELPKGDDPLWQLFSPEAIVAKSTPEKVREDIHRNRTLHNMTKSSQAITDVAEQVLFTSNVLLGVPLRGDDVSHLTLGECFHQTLQQAQNQQQQYWYDHPIPVGISAEENEILYGLKHLDKALEVEVDRGNLAPDAKATIVLSCSVTHPALADIAKQYVEFEINTHLNLKHLNVAVFGESECLEVLRHAFPEASDDLKGVFGVNGAYGRHYSFLKAVAPLWQKAVNPELKATFKIDLDQVFDQTMLINETGKSAFEHFLDSNWGASAIDNNGHKVKLGMIAGGLVNECDAHLGLFTPDVTLPTGSDYAMFEQLFCARWGQALSTQEEVISQRYDIQRVHVTGGTNGILIDALYEFQPYTPTFIHRAEDQAFILSALANPIDDHYLAYSHQPGLIMRHDKEAFAGRVMEVSEAGKVLGDIERVLLFSGYAKQHPLGIEALKEKLYPFTGTFVSKTPIALALLRFMLEGCYRNKDYLDDGAHRLVNCLNYCKNDLENEVISNQKGWQEYYSQLKDGVLTPQAVTSIGRCQLLVSEC</sequence>
<accession>A0A3G4VIJ0</accession>